<feature type="chain" id="PRO_5039497335" evidence="3">
    <location>
        <begin position="20"/>
        <end position="350"/>
    </location>
</feature>
<dbReference type="InterPro" id="IPR025997">
    <property type="entry name" value="SBP_2_dom"/>
</dbReference>
<dbReference type="RefSeq" id="WP_203918518.1">
    <property type="nucleotide sequence ID" value="NZ_BONZ01000030.1"/>
</dbReference>
<gene>
    <name evidence="5" type="ORF">Raf01_30390</name>
</gene>
<evidence type="ECO:0000259" key="4">
    <source>
        <dbReference type="Pfam" id="PF13407"/>
    </source>
</evidence>
<dbReference type="PROSITE" id="PS51257">
    <property type="entry name" value="PROKAR_LIPOPROTEIN"/>
    <property type="match status" value="1"/>
</dbReference>
<dbReference type="SUPFAM" id="SSF53822">
    <property type="entry name" value="Periplasmic binding protein-like I"/>
    <property type="match status" value="1"/>
</dbReference>
<dbReference type="Gene3D" id="3.40.50.2300">
    <property type="match status" value="2"/>
</dbReference>
<organism evidence="5 6">
    <name type="scientific">Rugosimonospora africana</name>
    <dbReference type="NCBI Taxonomy" id="556532"/>
    <lineage>
        <taxon>Bacteria</taxon>
        <taxon>Bacillati</taxon>
        <taxon>Actinomycetota</taxon>
        <taxon>Actinomycetes</taxon>
        <taxon>Micromonosporales</taxon>
        <taxon>Micromonosporaceae</taxon>
        <taxon>Rugosimonospora</taxon>
    </lineage>
</organism>
<feature type="domain" description="Periplasmic binding protein" evidence="4">
    <location>
        <begin position="36"/>
        <end position="295"/>
    </location>
</feature>
<sequence length="350" mass="36322">MRSKILAIGAICAALMSLAACGKTGAAAGSAGVEHVAFMMPDQTATRYDKFDRPQFTAALKALCSKCQVDYYNASNDAQTQQAQFESALSKGAKAVVISAVDGKGAQAMVAEAKSQSVPVVAYDRYIAGANAYISYDNEKVGELQGQGLLDAMSARGTLQGNVFMINGSPTDPNAADFKSGAMKVLTGKVHIVFSHDTTNWDPTDAQNALEQALQRYGTKNIGGVLAAADGVAEASVAALKSAGVNPMPPLTGQDAELTAVQRIVAGEQTLTIFKEAKPEAQGAAQMTNALLTGGKPETSTTFENVPAVLLKPVLVNSGNIAQTVVQAGYYTREEICTAQFAPACKAAGL</sequence>
<comment type="subcellular location">
    <subcellularLocation>
        <location evidence="1">Cell envelope</location>
    </subcellularLocation>
</comment>
<evidence type="ECO:0000256" key="2">
    <source>
        <dbReference type="ARBA" id="ARBA00022729"/>
    </source>
</evidence>
<proteinExistence type="predicted"/>
<dbReference type="InterPro" id="IPR028082">
    <property type="entry name" value="Peripla_BP_I"/>
</dbReference>
<evidence type="ECO:0000256" key="3">
    <source>
        <dbReference type="SAM" id="SignalP"/>
    </source>
</evidence>
<dbReference type="PANTHER" id="PTHR30036">
    <property type="entry name" value="D-XYLOSE-BINDING PERIPLASMIC PROTEIN"/>
    <property type="match status" value="1"/>
</dbReference>
<reference evidence="5" key="1">
    <citation type="submission" date="2021-01" db="EMBL/GenBank/DDBJ databases">
        <title>Whole genome shotgun sequence of Rugosimonospora africana NBRC 104875.</title>
        <authorList>
            <person name="Komaki H."/>
            <person name="Tamura T."/>
        </authorList>
    </citation>
    <scope>NUCLEOTIDE SEQUENCE</scope>
    <source>
        <strain evidence="5">NBRC 104875</strain>
    </source>
</reference>
<dbReference type="Pfam" id="PF13407">
    <property type="entry name" value="Peripla_BP_4"/>
    <property type="match status" value="1"/>
</dbReference>
<evidence type="ECO:0000313" key="6">
    <source>
        <dbReference type="Proteomes" id="UP000642748"/>
    </source>
</evidence>
<dbReference type="PANTHER" id="PTHR30036:SF1">
    <property type="entry name" value="D-XYLOSE-BINDING PERIPLASMIC PROTEIN"/>
    <property type="match status" value="1"/>
</dbReference>
<dbReference type="Proteomes" id="UP000642748">
    <property type="component" value="Unassembled WGS sequence"/>
</dbReference>
<protein>
    <submittedName>
        <fullName evidence="5">Solute-binding protein</fullName>
    </submittedName>
</protein>
<dbReference type="EMBL" id="BONZ01000030">
    <property type="protein sequence ID" value="GIH14867.1"/>
    <property type="molecule type" value="Genomic_DNA"/>
</dbReference>
<evidence type="ECO:0000256" key="1">
    <source>
        <dbReference type="ARBA" id="ARBA00004196"/>
    </source>
</evidence>
<dbReference type="GO" id="GO:0030288">
    <property type="term" value="C:outer membrane-bounded periplasmic space"/>
    <property type="evidence" value="ECO:0007669"/>
    <property type="project" value="TreeGrafter"/>
</dbReference>
<dbReference type="InterPro" id="IPR050555">
    <property type="entry name" value="Bact_Solute-Bind_Prot2"/>
</dbReference>
<dbReference type="GO" id="GO:0030246">
    <property type="term" value="F:carbohydrate binding"/>
    <property type="evidence" value="ECO:0007669"/>
    <property type="project" value="TreeGrafter"/>
</dbReference>
<keyword evidence="2 3" id="KW-0732">Signal</keyword>
<name>A0A8J3QR97_9ACTN</name>
<feature type="signal peptide" evidence="3">
    <location>
        <begin position="1"/>
        <end position="19"/>
    </location>
</feature>
<dbReference type="AlphaFoldDB" id="A0A8J3QR97"/>
<comment type="caution">
    <text evidence="5">The sequence shown here is derived from an EMBL/GenBank/DDBJ whole genome shotgun (WGS) entry which is preliminary data.</text>
</comment>
<keyword evidence="6" id="KW-1185">Reference proteome</keyword>
<accession>A0A8J3QR97</accession>
<evidence type="ECO:0000313" key="5">
    <source>
        <dbReference type="EMBL" id="GIH14867.1"/>
    </source>
</evidence>